<evidence type="ECO:0000313" key="3">
    <source>
        <dbReference type="Proteomes" id="UP000323646"/>
    </source>
</evidence>
<protein>
    <submittedName>
        <fullName evidence="2">Glycosyltransferase</fullName>
    </submittedName>
</protein>
<dbReference type="GO" id="GO:0016740">
    <property type="term" value="F:transferase activity"/>
    <property type="evidence" value="ECO:0007669"/>
    <property type="project" value="UniProtKB-KW"/>
</dbReference>
<name>A0A5D6WAZ3_9FIRM</name>
<keyword evidence="3" id="KW-1185">Reference proteome</keyword>
<feature type="domain" description="Glycosyltransferase 2-like" evidence="1">
    <location>
        <begin position="5"/>
        <end position="134"/>
    </location>
</feature>
<organism evidence="2 3">
    <name type="scientific">Selenomonas ruminis</name>
    <dbReference type="NCBI Taxonomy" id="2593411"/>
    <lineage>
        <taxon>Bacteria</taxon>
        <taxon>Bacillati</taxon>
        <taxon>Bacillota</taxon>
        <taxon>Negativicutes</taxon>
        <taxon>Selenomonadales</taxon>
        <taxon>Selenomonadaceae</taxon>
        <taxon>Selenomonas</taxon>
    </lineage>
</organism>
<dbReference type="Gene3D" id="1.25.40.10">
    <property type="entry name" value="Tetratricopeptide repeat domain"/>
    <property type="match status" value="1"/>
</dbReference>
<dbReference type="SUPFAM" id="SSF53448">
    <property type="entry name" value="Nucleotide-diphospho-sugar transferases"/>
    <property type="match status" value="1"/>
</dbReference>
<dbReference type="SUPFAM" id="SSF48452">
    <property type="entry name" value="TPR-like"/>
    <property type="match status" value="1"/>
</dbReference>
<dbReference type="InterPro" id="IPR011990">
    <property type="entry name" value="TPR-like_helical_dom_sf"/>
</dbReference>
<evidence type="ECO:0000313" key="2">
    <source>
        <dbReference type="EMBL" id="TYZ24159.1"/>
    </source>
</evidence>
<dbReference type="OrthoDB" id="9815923at2"/>
<dbReference type="InterPro" id="IPR029044">
    <property type="entry name" value="Nucleotide-diphossugar_trans"/>
</dbReference>
<dbReference type="PANTHER" id="PTHR43630">
    <property type="entry name" value="POLY-BETA-1,6-N-ACETYL-D-GLUCOSAMINE SYNTHASE"/>
    <property type="match status" value="1"/>
</dbReference>
<accession>A0A5D6WAZ3</accession>
<comment type="caution">
    <text evidence="2">The sequence shown here is derived from an EMBL/GenBank/DDBJ whole genome shotgun (WGS) entry which is preliminary data.</text>
</comment>
<dbReference type="EMBL" id="VTOY01000002">
    <property type="protein sequence ID" value="TYZ24159.1"/>
    <property type="molecule type" value="Genomic_DNA"/>
</dbReference>
<dbReference type="InterPro" id="IPR001173">
    <property type="entry name" value="Glyco_trans_2-like"/>
</dbReference>
<gene>
    <name evidence="2" type="ORF">FZ040_05435</name>
</gene>
<dbReference type="Pfam" id="PF00535">
    <property type="entry name" value="Glycos_transf_2"/>
    <property type="match status" value="1"/>
</dbReference>
<keyword evidence="2" id="KW-0808">Transferase</keyword>
<dbReference type="AlphaFoldDB" id="A0A5D6WAZ3"/>
<dbReference type="Proteomes" id="UP000323646">
    <property type="component" value="Unassembled WGS sequence"/>
</dbReference>
<proteinExistence type="predicted"/>
<dbReference type="PANTHER" id="PTHR43630:SF2">
    <property type="entry name" value="GLYCOSYLTRANSFERASE"/>
    <property type="match status" value="1"/>
</dbReference>
<dbReference type="RefSeq" id="WP_149171063.1">
    <property type="nucleotide sequence ID" value="NZ_VTOY01000002.1"/>
</dbReference>
<reference evidence="2 3" key="1">
    <citation type="submission" date="2019-08" db="EMBL/GenBank/DDBJ databases">
        <title>Selenomonas sp. mPRGC5 and Selenomonas sp. mPRGC8 isolated from ruminal fluid of dairy goat (Capra hircus).</title>
        <authorList>
            <person name="Poothong S."/>
            <person name="Nuengjamnong C."/>
            <person name="Tanasupawat S."/>
        </authorList>
    </citation>
    <scope>NUCLEOTIDE SEQUENCE [LARGE SCALE GENOMIC DNA]</scope>
    <source>
        <strain evidence="3">mPRGC5</strain>
    </source>
</reference>
<dbReference type="CDD" id="cd02511">
    <property type="entry name" value="Beta4Glucosyltransferase"/>
    <property type="match status" value="1"/>
</dbReference>
<evidence type="ECO:0000259" key="1">
    <source>
        <dbReference type="Pfam" id="PF00535"/>
    </source>
</evidence>
<dbReference type="Gene3D" id="3.90.550.10">
    <property type="entry name" value="Spore Coat Polysaccharide Biosynthesis Protein SpsA, Chain A"/>
    <property type="match status" value="1"/>
</dbReference>
<sequence>MIKISACVIVKNEEKNIERWLKNVKKYSDEIIVVDTGSTDRTVEIVKKSKVKLYFFKWINDFSAAKNYAISKAKGNWIVFLDADEYFTPLACKRLRPYLESIHNDGMVMGIRSPLINIDEDNDNEILSTVEQVRIFRKDKTVFYVEPIHEYINCTKKRSYPFIISDLTIYHTGYSASVNRKKTERNLELLKLDIERAGGENEFHYPYLAVTYINMREFDKAIHYAELCIKNPNRKVRSQLGQMYHIILGSIRAKGGDLDEQQAIVDRELKDLPNHADAHWENGRLAFMRFDYVLALKEFDEALKWDEYAKDPRHFSEESVLDKSLYYLYELKAKIEMERGEIQQAILDYKISLQKYSYNARALVVLLNLLRDYPPVETIDFLKEIYDEEDEKEYKFLCDCLERSPRNEVYLYFVRPEPESYSALMAVGAYPQAANEAAKRLRSIYDMALQWYEPDNPRNVWQVLLPPEWKKKTSR</sequence>